<reference evidence="1" key="1">
    <citation type="submission" date="2020-11" db="EMBL/GenBank/DDBJ databases">
        <authorList>
            <person name="Tran Van P."/>
        </authorList>
    </citation>
    <scope>NUCLEOTIDE SEQUENCE</scope>
</reference>
<organism evidence="1">
    <name type="scientific">Timema genevievae</name>
    <name type="common">Walking stick</name>
    <dbReference type="NCBI Taxonomy" id="629358"/>
    <lineage>
        <taxon>Eukaryota</taxon>
        <taxon>Metazoa</taxon>
        <taxon>Ecdysozoa</taxon>
        <taxon>Arthropoda</taxon>
        <taxon>Hexapoda</taxon>
        <taxon>Insecta</taxon>
        <taxon>Pterygota</taxon>
        <taxon>Neoptera</taxon>
        <taxon>Polyneoptera</taxon>
        <taxon>Phasmatodea</taxon>
        <taxon>Timematodea</taxon>
        <taxon>Timematoidea</taxon>
        <taxon>Timematidae</taxon>
        <taxon>Timema</taxon>
    </lineage>
</organism>
<gene>
    <name evidence="1" type="ORF">TGEB3V08_LOCUS3923</name>
</gene>
<dbReference type="EMBL" id="OE840303">
    <property type="protein sequence ID" value="CAD7590039.1"/>
    <property type="molecule type" value="Genomic_DNA"/>
</dbReference>
<protein>
    <submittedName>
        <fullName evidence="1">Uncharacterized protein</fullName>
    </submittedName>
</protein>
<accession>A0A7R9PK43</accession>
<sequence>MAKTSLVLDVVAVAHKETLSWGVDRLHINLDPSKFDHYEGPTPDMVWKAYEEARLAWTFDPLARSLMPEDKMQSVNEEWEEFEKSLVEAAEKVCETKVKSKGKETSL</sequence>
<dbReference type="AlphaFoldDB" id="A0A7R9PK43"/>
<proteinExistence type="predicted"/>
<evidence type="ECO:0000313" key="1">
    <source>
        <dbReference type="EMBL" id="CAD7590039.1"/>
    </source>
</evidence>
<name>A0A7R9PK43_TIMGE</name>